<feature type="compositionally biased region" description="Basic and acidic residues" evidence="1">
    <location>
        <begin position="129"/>
        <end position="145"/>
    </location>
</feature>
<dbReference type="AlphaFoldDB" id="A0A9K3Q0K5"/>
<comment type="caution">
    <text evidence="2">The sequence shown here is derived from an EMBL/GenBank/DDBJ whole genome shotgun (WGS) entry which is preliminary data.</text>
</comment>
<name>A0A9K3Q0K5_9STRA</name>
<dbReference type="OrthoDB" id="52797at2759"/>
<reference evidence="2" key="2">
    <citation type="submission" date="2021-04" db="EMBL/GenBank/DDBJ databases">
        <authorList>
            <person name="Podell S."/>
        </authorList>
    </citation>
    <scope>NUCLEOTIDE SEQUENCE</scope>
    <source>
        <strain evidence="2">Hildebrandi</strain>
    </source>
</reference>
<dbReference type="EMBL" id="JAGRRH010000007">
    <property type="protein sequence ID" value="KAG7366070.1"/>
    <property type="molecule type" value="Genomic_DNA"/>
</dbReference>
<sequence>MGKKNTIHSPNTSNIGIHRPSSMSSHRHPLSPENQIRLRLLSRLGIHKKVDAPISGVMEQRRKHTLYNNKNSYSPIRRQPVLFCQLLKDDDEDGGLSSPKFTVPRSTPSSTCKQNHEGIEKTQQQSKQNPKDRREHNSEELNYDRSHRRIQFNNNVMVVPIPSRHAYSKRIKQAFWMNGAELQANAERNRYEFASEGWDFHQVLEDEDFYVDTVTGQLVHPCWVEDEDDCFDDDGNVDGDIGEKNLPPLNDEEQNLEIKSPTLKRTNSGVLELQSLAIESERE</sequence>
<evidence type="ECO:0000313" key="2">
    <source>
        <dbReference type="EMBL" id="KAG7366070.1"/>
    </source>
</evidence>
<dbReference type="Proteomes" id="UP000693970">
    <property type="component" value="Unassembled WGS sequence"/>
</dbReference>
<reference evidence="2" key="1">
    <citation type="journal article" date="2021" name="Sci. Rep.">
        <title>Diploid genomic architecture of Nitzschia inconspicua, an elite biomass production diatom.</title>
        <authorList>
            <person name="Oliver A."/>
            <person name="Podell S."/>
            <person name="Pinowska A."/>
            <person name="Traller J.C."/>
            <person name="Smith S.R."/>
            <person name="McClure R."/>
            <person name="Beliaev A."/>
            <person name="Bohutskyi P."/>
            <person name="Hill E.A."/>
            <person name="Rabines A."/>
            <person name="Zheng H."/>
            <person name="Allen L.Z."/>
            <person name="Kuo A."/>
            <person name="Grigoriev I.V."/>
            <person name="Allen A.E."/>
            <person name="Hazlebeck D."/>
            <person name="Allen E.E."/>
        </authorList>
    </citation>
    <scope>NUCLEOTIDE SEQUENCE</scope>
    <source>
        <strain evidence="2">Hildebrandi</strain>
    </source>
</reference>
<feature type="region of interest" description="Disordered" evidence="1">
    <location>
        <begin position="95"/>
        <end position="146"/>
    </location>
</feature>
<feature type="compositionally biased region" description="Polar residues" evidence="1">
    <location>
        <begin position="104"/>
        <end position="113"/>
    </location>
</feature>
<feature type="region of interest" description="Disordered" evidence="1">
    <location>
        <begin position="1"/>
        <end position="30"/>
    </location>
</feature>
<accession>A0A9K3Q0K5</accession>
<keyword evidence="3" id="KW-1185">Reference proteome</keyword>
<organism evidence="2 3">
    <name type="scientific">Nitzschia inconspicua</name>
    <dbReference type="NCBI Taxonomy" id="303405"/>
    <lineage>
        <taxon>Eukaryota</taxon>
        <taxon>Sar</taxon>
        <taxon>Stramenopiles</taxon>
        <taxon>Ochrophyta</taxon>
        <taxon>Bacillariophyta</taxon>
        <taxon>Bacillariophyceae</taxon>
        <taxon>Bacillariophycidae</taxon>
        <taxon>Bacillariales</taxon>
        <taxon>Bacillariaceae</taxon>
        <taxon>Nitzschia</taxon>
    </lineage>
</organism>
<evidence type="ECO:0000313" key="3">
    <source>
        <dbReference type="Proteomes" id="UP000693970"/>
    </source>
</evidence>
<evidence type="ECO:0000256" key="1">
    <source>
        <dbReference type="SAM" id="MobiDB-lite"/>
    </source>
</evidence>
<proteinExistence type="predicted"/>
<gene>
    <name evidence="2" type="ORF">IV203_028740</name>
</gene>
<protein>
    <submittedName>
        <fullName evidence="2">Uncharacterized protein</fullName>
    </submittedName>
</protein>